<evidence type="ECO:0000313" key="5">
    <source>
        <dbReference type="Proteomes" id="UP000178622"/>
    </source>
</evidence>
<gene>
    <name evidence="4" type="ORF">BG261_08530</name>
</gene>
<dbReference type="Gene3D" id="3.40.570.10">
    <property type="entry name" value="Extracellular Endonuclease, subunit A"/>
    <property type="match status" value="1"/>
</dbReference>
<keyword evidence="5" id="KW-1185">Reference proteome</keyword>
<dbReference type="InterPro" id="IPR044929">
    <property type="entry name" value="DNA/RNA_non-sp_Endonuclease_sf"/>
</dbReference>
<dbReference type="STRING" id="1859473.BG261_08530"/>
<organism evidence="4 5">
    <name type="scientific">Floricoccus tropicus</name>
    <dbReference type="NCBI Taxonomy" id="1859473"/>
    <lineage>
        <taxon>Bacteria</taxon>
        <taxon>Bacillati</taxon>
        <taxon>Bacillota</taxon>
        <taxon>Bacilli</taxon>
        <taxon>Lactobacillales</taxon>
        <taxon>Streptococcaceae</taxon>
        <taxon>Floricoccus</taxon>
    </lineage>
</organism>
<reference evidence="5" key="1">
    <citation type="submission" date="2016-09" db="EMBL/GenBank/DDBJ databases">
        <title>Draft genome sequence of a novel species of the family Streptococcaceae isolated from flowers.</title>
        <authorList>
            <person name="Chuah L.-O."/>
            <person name="Yap K.-P."/>
            <person name="Thong K.L."/>
            <person name="Liong M.T."/>
            <person name="Ahmad R."/>
            <person name="Rusul G."/>
        </authorList>
    </citation>
    <scope>NUCLEOTIDE SEQUENCE [LARGE SCALE GENOMIC DNA]</scope>
    <source>
        <strain evidence="5">DF1</strain>
    </source>
</reference>
<feature type="region of interest" description="Disordered" evidence="1">
    <location>
        <begin position="60"/>
        <end position="84"/>
    </location>
</feature>
<name>A0A1E8GLD3_9LACT</name>
<comment type="caution">
    <text evidence="4">The sequence shown here is derived from an EMBL/GenBank/DDBJ whole genome shotgun (WGS) entry which is preliminary data.</text>
</comment>
<evidence type="ECO:0000256" key="2">
    <source>
        <dbReference type="SAM" id="Phobius"/>
    </source>
</evidence>
<dbReference type="Proteomes" id="UP000178622">
    <property type="component" value="Unassembled WGS sequence"/>
</dbReference>
<proteinExistence type="predicted"/>
<dbReference type="InterPro" id="IPR044927">
    <property type="entry name" value="Endonuclea_NS_2"/>
</dbReference>
<dbReference type="Pfam" id="PF13930">
    <property type="entry name" value="Endonuclea_NS_2"/>
    <property type="match status" value="1"/>
</dbReference>
<sequence>MENILLWKKNMNNKYNRSLLRQLQNFLFGKAKKKSPFLAILVVLAFALAFYFLNEYESKQPPVGKDSPQYEEVEKPKKEKEVVQSADDESLLNLKWDGTVQNIAIPVNNNRSTFTDSDLKEDGSEDFWVKFSKRDKLGRAQEANARLNRDTYMKVKSIQRPRIPQGNDPVGWRYRGKSNNGQIYFDGENQALYNRSHLIAWMFIADAGSMENLVTGTRAFNNPGMNYYEGKISNALYYGKTHIRYRVTPIYSGNELLPRGVQMMAKSIEDNGKTYDLNVYVFNVQPGVEIDYLTGQNSVQEK</sequence>
<feature type="compositionally biased region" description="Basic and acidic residues" evidence="1">
    <location>
        <begin position="72"/>
        <end position="82"/>
    </location>
</feature>
<protein>
    <recommendedName>
        <fullName evidence="3">Type VII secretion system protein EssD-like domain-containing protein</fullName>
    </recommendedName>
</protein>
<evidence type="ECO:0000256" key="1">
    <source>
        <dbReference type="SAM" id="MobiDB-lite"/>
    </source>
</evidence>
<keyword evidence="2" id="KW-1133">Transmembrane helix</keyword>
<evidence type="ECO:0000259" key="3">
    <source>
        <dbReference type="Pfam" id="PF13930"/>
    </source>
</evidence>
<dbReference type="AlphaFoldDB" id="A0A1E8GLD3"/>
<keyword evidence="2" id="KW-0472">Membrane</keyword>
<keyword evidence="2" id="KW-0812">Transmembrane</keyword>
<dbReference type="EMBL" id="MKIR01000026">
    <property type="protein sequence ID" value="OFI48318.1"/>
    <property type="molecule type" value="Genomic_DNA"/>
</dbReference>
<accession>A0A1E8GLD3</accession>
<evidence type="ECO:0000313" key="4">
    <source>
        <dbReference type="EMBL" id="OFI48318.1"/>
    </source>
</evidence>
<feature type="domain" description="Type VII secretion system protein EssD-like" evidence="3">
    <location>
        <begin position="133"/>
        <end position="267"/>
    </location>
</feature>
<feature type="transmembrane region" description="Helical" evidence="2">
    <location>
        <begin position="36"/>
        <end position="53"/>
    </location>
</feature>